<sequence>MGYRQPGYYQDRYARYEKREEKYRETRTIIEKVKNMKSLTELSQSEFAGIDGWAAKIAKELKDDLKTTQLRKFFDPLVNDKSDLEKKKRSWNEVKGTLYAALPLLAYSVGRGLAPDVFRDLMETCIKKALSESDERGFLRFMEFLEAIVAYDTYYEKVRERERGGD</sequence>
<dbReference type="GO" id="GO:0003723">
    <property type="term" value="F:RNA binding"/>
    <property type="evidence" value="ECO:0007669"/>
    <property type="project" value="UniProtKB-KW"/>
</dbReference>
<organism evidence="7 8">
    <name type="scientific">Thermoproteota archaeon</name>
    <dbReference type="NCBI Taxonomy" id="2056631"/>
    <lineage>
        <taxon>Archaea</taxon>
        <taxon>Thermoproteota</taxon>
    </lineage>
</organism>
<keyword evidence="4" id="KW-0694">RNA-binding</keyword>
<evidence type="ECO:0000313" key="7">
    <source>
        <dbReference type="EMBL" id="TDA37566.1"/>
    </source>
</evidence>
<dbReference type="AlphaFoldDB" id="A0A523B9F7"/>
<comment type="function">
    <text evidence="1">This subunit may be involved in monitoring complementarity of crRNA and target RNA.</text>
</comment>
<evidence type="ECO:0000313" key="8">
    <source>
        <dbReference type="Proteomes" id="UP000315399"/>
    </source>
</evidence>
<comment type="caution">
    <text evidence="7">The sequence shown here is derived from an EMBL/GenBank/DDBJ whole genome shotgun (WGS) entry which is preliminary data.</text>
</comment>
<evidence type="ECO:0000256" key="2">
    <source>
        <dbReference type="ARBA" id="ARBA00006896"/>
    </source>
</evidence>
<evidence type="ECO:0000256" key="1">
    <source>
        <dbReference type="ARBA" id="ARBA00003640"/>
    </source>
</evidence>
<evidence type="ECO:0000256" key="6">
    <source>
        <dbReference type="ARBA" id="ARBA00031723"/>
    </source>
</evidence>
<dbReference type="NCBIfam" id="TIGR01870">
    <property type="entry name" value="cas_TM1810_Csm2"/>
    <property type="match status" value="1"/>
</dbReference>
<gene>
    <name evidence="7" type="primary">csm2</name>
    <name evidence="7" type="ORF">DSO08_05490</name>
</gene>
<keyword evidence="5" id="KW-0051">Antiviral defense</keyword>
<evidence type="ECO:0000256" key="3">
    <source>
        <dbReference type="ARBA" id="ARBA00016118"/>
    </source>
</evidence>
<dbReference type="GO" id="GO:0051607">
    <property type="term" value="P:defense response to virus"/>
    <property type="evidence" value="ECO:0007669"/>
    <property type="project" value="UniProtKB-KW"/>
</dbReference>
<dbReference type="Proteomes" id="UP000315399">
    <property type="component" value="Unassembled WGS sequence"/>
</dbReference>
<proteinExistence type="inferred from homology"/>
<comment type="similarity">
    <text evidence="2">Belongs to the CRISPR-associated Csm2 family.</text>
</comment>
<protein>
    <recommendedName>
        <fullName evidence="3">CRISPR system Cms protein Csm2</fullName>
    </recommendedName>
    <alternativeName>
        <fullName evidence="6">CRISPR type III A-associated protein Csm2</fullName>
    </alternativeName>
</protein>
<dbReference type="EMBL" id="QNVH01000065">
    <property type="protein sequence ID" value="TDA37566.1"/>
    <property type="molecule type" value="Genomic_DNA"/>
</dbReference>
<accession>A0A523B9F7</accession>
<evidence type="ECO:0000256" key="4">
    <source>
        <dbReference type="ARBA" id="ARBA00022884"/>
    </source>
</evidence>
<reference evidence="7 8" key="1">
    <citation type="journal article" date="2019" name="Nat. Microbiol.">
        <title>Expanding anaerobic alkane metabolism in the domain of Archaea.</title>
        <authorList>
            <person name="Wang Y."/>
            <person name="Wegener G."/>
            <person name="Hou J."/>
            <person name="Wang F."/>
            <person name="Xiao X."/>
        </authorList>
    </citation>
    <scope>NUCLEOTIDE SEQUENCE [LARGE SCALE GENOMIC DNA]</scope>
    <source>
        <strain evidence="7">WYZ-LMO10</strain>
    </source>
</reference>
<evidence type="ECO:0000256" key="5">
    <source>
        <dbReference type="ARBA" id="ARBA00023118"/>
    </source>
</evidence>
<dbReference type="Pfam" id="PF03750">
    <property type="entry name" value="Csm2_III-A"/>
    <property type="match status" value="1"/>
</dbReference>
<name>A0A523B9F7_9CREN</name>
<dbReference type="InterPro" id="IPR010149">
    <property type="entry name" value="CRISPR-assoc_prot_Csm2_III-A"/>
</dbReference>